<dbReference type="EMBL" id="BTRK01000006">
    <property type="protein sequence ID" value="GMR56734.1"/>
    <property type="molecule type" value="Genomic_DNA"/>
</dbReference>
<evidence type="ECO:0000313" key="3">
    <source>
        <dbReference type="Proteomes" id="UP001328107"/>
    </source>
</evidence>
<sequence>YRFLLIAFATTDILVSLAHVTLMPGVQMTSAGYIFFGYHLIDKPLIWGTTFGILFVIFFYQSFILLAFHFFYRYTSVC</sequence>
<reference evidence="3" key="1">
    <citation type="submission" date="2022-10" db="EMBL/GenBank/DDBJ databases">
        <title>Genome assembly of Pristionchus species.</title>
        <authorList>
            <person name="Yoshida K."/>
            <person name="Sommer R.J."/>
        </authorList>
    </citation>
    <scope>NUCLEOTIDE SEQUENCE [LARGE SCALE GENOMIC DNA]</scope>
    <source>
        <strain evidence="3">RS5460</strain>
    </source>
</reference>
<proteinExistence type="predicted"/>
<feature type="transmembrane region" description="Helical" evidence="1">
    <location>
        <begin position="45"/>
        <end position="72"/>
    </location>
</feature>
<dbReference type="InterPro" id="IPR019428">
    <property type="entry name" value="7TM_GPCR_serpentine_rcpt_Str"/>
</dbReference>
<feature type="non-terminal residue" evidence="2">
    <location>
        <position position="1"/>
    </location>
</feature>
<evidence type="ECO:0000313" key="2">
    <source>
        <dbReference type="EMBL" id="GMR56734.1"/>
    </source>
</evidence>
<comment type="caution">
    <text evidence="2">The sequence shown here is derived from an EMBL/GenBank/DDBJ whole genome shotgun (WGS) entry which is preliminary data.</text>
</comment>
<protein>
    <recommendedName>
        <fullName evidence="4">G protein-coupled receptor</fullName>
    </recommendedName>
</protein>
<feature type="non-terminal residue" evidence="2">
    <location>
        <position position="78"/>
    </location>
</feature>
<keyword evidence="1" id="KW-1133">Transmembrane helix</keyword>
<dbReference type="PANTHER" id="PTHR22943:SF248">
    <property type="entry name" value="SEVEN TM RECEPTOR"/>
    <property type="match status" value="1"/>
</dbReference>
<organism evidence="2 3">
    <name type="scientific">Pristionchus mayeri</name>
    <dbReference type="NCBI Taxonomy" id="1317129"/>
    <lineage>
        <taxon>Eukaryota</taxon>
        <taxon>Metazoa</taxon>
        <taxon>Ecdysozoa</taxon>
        <taxon>Nematoda</taxon>
        <taxon>Chromadorea</taxon>
        <taxon>Rhabditida</taxon>
        <taxon>Rhabditina</taxon>
        <taxon>Diplogasteromorpha</taxon>
        <taxon>Diplogasteroidea</taxon>
        <taxon>Neodiplogasteridae</taxon>
        <taxon>Pristionchus</taxon>
    </lineage>
</organism>
<evidence type="ECO:0000256" key="1">
    <source>
        <dbReference type="SAM" id="Phobius"/>
    </source>
</evidence>
<evidence type="ECO:0008006" key="4">
    <source>
        <dbReference type="Google" id="ProtNLM"/>
    </source>
</evidence>
<gene>
    <name evidence="2" type="ORF">PMAYCL1PPCAC_26929</name>
</gene>
<dbReference type="Proteomes" id="UP001328107">
    <property type="component" value="Unassembled WGS sequence"/>
</dbReference>
<dbReference type="AlphaFoldDB" id="A0AAN5D5E7"/>
<keyword evidence="1" id="KW-0812">Transmembrane</keyword>
<dbReference type="Pfam" id="PF10326">
    <property type="entry name" value="7TM_GPCR_Str"/>
    <property type="match status" value="1"/>
</dbReference>
<keyword evidence="1" id="KW-0472">Membrane</keyword>
<dbReference type="PANTHER" id="PTHR22943">
    <property type="entry name" value="7-TRANSMEMBRANE DOMAIN RECEPTOR C.ELEGANS"/>
    <property type="match status" value="1"/>
</dbReference>
<name>A0AAN5D5E7_9BILA</name>
<accession>A0AAN5D5E7</accession>
<keyword evidence="3" id="KW-1185">Reference proteome</keyword>